<dbReference type="GO" id="GO:0016746">
    <property type="term" value="F:acyltransferase activity"/>
    <property type="evidence" value="ECO:0007669"/>
    <property type="project" value="UniProtKB-KW"/>
</dbReference>
<keyword evidence="2" id="KW-0808">Transferase</keyword>
<dbReference type="InterPro" id="IPR050266">
    <property type="entry name" value="AB_hydrolase_sf"/>
</dbReference>
<dbReference type="GO" id="GO:0050357">
    <property type="term" value="F:tropinesterase activity"/>
    <property type="evidence" value="ECO:0007669"/>
    <property type="project" value="UniProtKB-EC"/>
</dbReference>
<sequence>MRNPADYARALTPSGRRNLALARGRLHAQERKPGLTNLSAQGIVLNDDIPVHWYEVGEPDADITVVYIHGFTLAAEAFYQQVDALRGSGVRQILMDLRGHGQTGAVRPERCSVDEAADDVWAVMREREVRGPVIVVGHSLGGLVALSLIRRYGHEFTAAGAVLINASVEALSDQGIPQILATPAADAVYNAVEAAPEEADKFRNEVTKIIAPGLAVTIFHRDTDYELIDFHAAMIHETPLETYVGFFDDLQEHEELQAGVALAGVPGYVLVGAQDDVTPLSQAQRIQDIWPESYLQVIPNAGHMLPLEAPDVVTAAIQRLVGLVR</sequence>
<organism evidence="2 3">
    <name type="scientific">Corynebacterium pilosum</name>
    <dbReference type="NCBI Taxonomy" id="35756"/>
    <lineage>
        <taxon>Bacteria</taxon>
        <taxon>Bacillati</taxon>
        <taxon>Actinomycetota</taxon>
        <taxon>Actinomycetes</taxon>
        <taxon>Mycobacteriales</taxon>
        <taxon>Corynebacteriaceae</taxon>
        <taxon>Corynebacterium</taxon>
    </lineage>
</organism>
<keyword evidence="3" id="KW-1185">Reference proteome</keyword>
<dbReference type="InterPro" id="IPR029058">
    <property type="entry name" value="AB_hydrolase_fold"/>
</dbReference>
<dbReference type="STRING" id="35756.GCA_001044155_01539"/>
<evidence type="ECO:0000313" key="2">
    <source>
        <dbReference type="EMBL" id="STC68507.1"/>
    </source>
</evidence>
<reference evidence="2 3" key="1">
    <citation type="submission" date="2018-06" db="EMBL/GenBank/DDBJ databases">
        <authorList>
            <consortium name="Pathogen Informatics"/>
            <person name="Doyle S."/>
        </authorList>
    </citation>
    <scope>NUCLEOTIDE SEQUENCE [LARGE SCALE GENOMIC DNA]</scope>
    <source>
        <strain evidence="2 3">NCTC11862</strain>
    </source>
</reference>
<dbReference type="PRINTS" id="PR00412">
    <property type="entry name" value="EPOXHYDRLASE"/>
</dbReference>
<dbReference type="RefSeq" id="WP_018580688.1">
    <property type="nucleotide sequence ID" value="NZ_LDYD01000006.1"/>
</dbReference>
<keyword evidence="2" id="KW-0012">Acyltransferase</keyword>
<dbReference type="Pfam" id="PF12697">
    <property type="entry name" value="Abhydrolase_6"/>
    <property type="match status" value="1"/>
</dbReference>
<dbReference type="PANTHER" id="PTHR43798">
    <property type="entry name" value="MONOACYLGLYCEROL LIPASE"/>
    <property type="match status" value="1"/>
</dbReference>
<accession>A0A376CJY9</accession>
<dbReference type="EC" id="3.1.1.10" evidence="2"/>
<dbReference type="InterPro" id="IPR000073">
    <property type="entry name" value="AB_hydrolase_1"/>
</dbReference>
<gene>
    <name evidence="2" type="ORF">NCTC11862_00264</name>
</gene>
<evidence type="ECO:0000259" key="1">
    <source>
        <dbReference type="Pfam" id="PF12697"/>
    </source>
</evidence>
<evidence type="ECO:0000313" key="3">
    <source>
        <dbReference type="Proteomes" id="UP000254467"/>
    </source>
</evidence>
<dbReference type="Gene3D" id="3.40.50.1820">
    <property type="entry name" value="alpha/beta hydrolase"/>
    <property type="match status" value="1"/>
</dbReference>
<dbReference type="EMBL" id="UFXQ01000001">
    <property type="protein sequence ID" value="STC68507.1"/>
    <property type="molecule type" value="Genomic_DNA"/>
</dbReference>
<keyword evidence="2" id="KW-0378">Hydrolase</keyword>
<dbReference type="AlphaFoldDB" id="A0A376CJY9"/>
<name>A0A376CJY9_9CORY</name>
<dbReference type="InterPro" id="IPR000639">
    <property type="entry name" value="Epox_hydrolase-like"/>
</dbReference>
<protein>
    <submittedName>
        <fullName evidence="2">Predicted hydrolase/acyltransferase</fullName>
        <ecNumber evidence="2">3.1.1.10</ecNumber>
    </submittedName>
</protein>
<dbReference type="OrthoDB" id="5422338at2"/>
<feature type="domain" description="AB hydrolase-1" evidence="1">
    <location>
        <begin position="65"/>
        <end position="315"/>
    </location>
</feature>
<dbReference type="Proteomes" id="UP000254467">
    <property type="component" value="Unassembled WGS sequence"/>
</dbReference>
<proteinExistence type="predicted"/>
<dbReference type="SUPFAM" id="SSF53474">
    <property type="entry name" value="alpha/beta-Hydrolases"/>
    <property type="match status" value="1"/>
</dbReference>